<dbReference type="EMBL" id="NPDY01000010">
    <property type="protein sequence ID" value="PJZ69403.1"/>
    <property type="molecule type" value="Genomic_DNA"/>
</dbReference>
<dbReference type="EMBL" id="NPDZ01000009">
    <property type="protein sequence ID" value="PJZ72538.1"/>
    <property type="molecule type" value="Genomic_DNA"/>
</dbReference>
<dbReference type="AlphaFoldDB" id="A0A2M9ZKH3"/>
<accession>A0A2M9ZKH3</accession>
<organism evidence="2 4">
    <name type="scientific">Leptospira perolatii</name>
    <dbReference type="NCBI Taxonomy" id="2023191"/>
    <lineage>
        <taxon>Bacteria</taxon>
        <taxon>Pseudomonadati</taxon>
        <taxon>Spirochaetota</taxon>
        <taxon>Spirochaetia</taxon>
        <taxon>Leptospirales</taxon>
        <taxon>Leptospiraceae</taxon>
        <taxon>Leptospira</taxon>
    </lineage>
</organism>
<protein>
    <submittedName>
        <fullName evidence="2">Uncharacterized protein</fullName>
    </submittedName>
</protein>
<dbReference type="Proteomes" id="UP000231962">
    <property type="component" value="Unassembled WGS sequence"/>
</dbReference>
<evidence type="ECO:0000313" key="4">
    <source>
        <dbReference type="Proteomes" id="UP000231990"/>
    </source>
</evidence>
<comment type="caution">
    <text evidence="2">The sequence shown here is derived from an EMBL/GenBank/DDBJ whole genome shotgun (WGS) entry which is preliminary data.</text>
</comment>
<name>A0A2M9ZKH3_9LEPT</name>
<keyword evidence="3" id="KW-1185">Reference proteome</keyword>
<sequence length="75" mass="8584">MKKIIITFTLLLTNCATYKTNLSVAQINENTYLRVYAVIKKKRTNNFPYHGVEKCTVADSKVECIDLKLSINDLD</sequence>
<dbReference type="Proteomes" id="UP000231990">
    <property type="component" value="Unassembled WGS sequence"/>
</dbReference>
<gene>
    <name evidence="1" type="ORF">CH360_11675</name>
    <name evidence="2" type="ORF">CH373_14110</name>
</gene>
<evidence type="ECO:0000313" key="2">
    <source>
        <dbReference type="EMBL" id="PJZ72538.1"/>
    </source>
</evidence>
<reference evidence="3 4" key="1">
    <citation type="submission" date="2017-07" db="EMBL/GenBank/DDBJ databases">
        <title>Leptospira spp. isolated from tropical soils.</title>
        <authorList>
            <person name="Thibeaux R."/>
            <person name="Iraola G."/>
            <person name="Ferres I."/>
            <person name="Bierque E."/>
            <person name="Girault D."/>
            <person name="Soupe-Gilbert M.-E."/>
            <person name="Picardeau M."/>
            <person name="Goarant C."/>
        </authorList>
    </citation>
    <scope>NUCLEOTIDE SEQUENCE [LARGE SCALE GENOMIC DNA]</scope>
    <source>
        <strain evidence="2 4">FH1-B-B1</strain>
        <strain evidence="1 3">FH1-B-C1</strain>
    </source>
</reference>
<evidence type="ECO:0000313" key="3">
    <source>
        <dbReference type="Proteomes" id="UP000231962"/>
    </source>
</evidence>
<evidence type="ECO:0000313" key="1">
    <source>
        <dbReference type="EMBL" id="PJZ69403.1"/>
    </source>
</evidence>
<proteinExistence type="predicted"/>
<dbReference type="RefSeq" id="WP_100714217.1">
    <property type="nucleotide sequence ID" value="NZ_NPDY01000010.1"/>
</dbReference>